<dbReference type="SUPFAM" id="SSF52047">
    <property type="entry name" value="RNI-like"/>
    <property type="match status" value="1"/>
</dbReference>
<gene>
    <name evidence="1" type="ORF">EJB05_37011</name>
</gene>
<keyword evidence="2" id="KW-1185">Reference proteome</keyword>
<dbReference type="Proteomes" id="UP000324897">
    <property type="component" value="Unassembled WGS sequence"/>
</dbReference>
<sequence length="363" mass="41817">MPDRREEDGTPAAVTGGGEDRISALPDDLLHLVLSRRRRQWTVETLHNFVNHLLLLRGGTPADVCLLSCCELRGDPGYDEQHYEYQQEHLHRQLSVSAELWIRTVLTVCRVRELEVSVRTYRRLRLYKSPFVSSQVLRRLDLTDVSLMFSCWRDQSMSFHPLDFSSCPALKDLTMSSCKIHVSAIVSKTLRWLSITECHFHSDFRTRVSTPRVVWMELSVCSGRAPILDNMPKLEEAYLRLENEYYDHCQNDDYHGDCKDGKCRGCLGSSDGNNVLLQSLSPATDLELMSDPRKYIFLKDSTSCAIFRKLKTLVLNDWCMGAELGGLVFFLRYSPVLKKLTLQLEYCEALGRGIRPFVFELWH</sequence>
<evidence type="ECO:0000313" key="1">
    <source>
        <dbReference type="EMBL" id="TVU16854.1"/>
    </source>
</evidence>
<comment type="caution">
    <text evidence="1">The sequence shown here is derived from an EMBL/GenBank/DDBJ whole genome shotgun (WGS) entry which is preliminary data.</text>
</comment>
<dbReference type="PANTHER" id="PTHR34223">
    <property type="entry name" value="OS11G0201299 PROTEIN"/>
    <property type="match status" value="1"/>
</dbReference>
<evidence type="ECO:0000313" key="2">
    <source>
        <dbReference type="Proteomes" id="UP000324897"/>
    </source>
</evidence>
<dbReference type="PANTHER" id="PTHR34223:SF51">
    <property type="entry name" value="OS06G0556300 PROTEIN"/>
    <property type="match status" value="1"/>
</dbReference>
<dbReference type="InterPro" id="IPR053197">
    <property type="entry name" value="F-box_SCFL_complex_component"/>
</dbReference>
<proteinExistence type="predicted"/>
<dbReference type="AlphaFoldDB" id="A0A5J9TZP5"/>
<name>A0A5J9TZP5_9POAL</name>
<dbReference type="Gene3D" id="3.80.10.10">
    <property type="entry name" value="Ribonuclease Inhibitor"/>
    <property type="match status" value="1"/>
</dbReference>
<organism evidence="1 2">
    <name type="scientific">Eragrostis curvula</name>
    <name type="common">weeping love grass</name>
    <dbReference type="NCBI Taxonomy" id="38414"/>
    <lineage>
        <taxon>Eukaryota</taxon>
        <taxon>Viridiplantae</taxon>
        <taxon>Streptophyta</taxon>
        <taxon>Embryophyta</taxon>
        <taxon>Tracheophyta</taxon>
        <taxon>Spermatophyta</taxon>
        <taxon>Magnoliopsida</taxon>
        <taxon>Liliopsida</taxon>
        <taxon>Poales</taxon>
        <taxon>Poaceae</taxon>
        <taxon>PACMAD clade</taxon>
        <taxon>Chloridoideae</taxon>
        <taxon>Eragrostideae</taxon>
        <taxon>Eragrostidinae</taxon>
        <taxon>Eragrostis</taxon>
    </lineage>
</organism>
<evidence type="ECO:0008006" key="3">
    <source>
        <dbReference type="Google" id="ProtNLM"/>
    </source>
</evidence>
<dbReference type="EMBL" id="RWGY01000030">
    <property type="protein sequence ID" value="TVU16854.1"/>
    <property type="molecule type" value="Genomic_DNA"/>
</dbReference>
<dbReference type="InterPro" id="IPR032675">
    <property type="entry name" value="LRR_dom_sf"/>
</dbReference>
<dbReference type="Gramene" id="TVU16854">
    <property type="protein sequence ID" value="TVU16854"/>
    <property type="gene ID" value="EJB05_37011"/>
</dbReference>
<accession>A0A5J9TZP5</accession>
<reference evidence="1 2" key="1">
    <citation type="journal article" date="2019" name="Sci. Rep.">
        <title>A high-quality genome of Eragrostis curvula grass provides insights into Poaceae evolution and supports new strategies to enhance forage quality.</title>
        <authorList>
            <person name="Carballo J."/>
            <person name="Santos B.A.C.M."/>
            <person name="Zappacosta D."/>
            <person name="Garbus I."/>
            <person name="Selva J.P."/>
            <person name="Gallo C.A."/>
            <person name="Diaz A."/>
            <person name="Albertini E."/>
            <person name="Caccamo M."/>
            <person name="Echenique V."/>
        </authorList>
    </citation>
    <scope>NUCLEOTIDE SEQUENCE [LARGE SCALE GENOMIC DNA]</scope>
    <source>
        <strain evidence="2">cv. Victoria</strain>
        <tissue evidence="1">Leaf</tissue>
    </source>
</reference>
<feature type="non-terminal residue" evidence="1">
    <location>
        <position position="1"/>
    </location>
</feature>
<protein>
    <recommendedName>
        <fullName evidence="3">FBD domain-containing protein</fullName>
    </recommendedName>
</protein>